<evidence type="ECO:0000256" key="1">
    <source>
        <dbReference type="SAM" id="MobiDB-lite"/>
    </source>
</evidence>
<evidence type="ECO:0000313" key="3">
    <source>
        <dbReference type="EMBL" id="KAF8772396.1"/>
    </source>
</evidence>
<dbReference type="PANTHER" id="PTHR34223">
    <property type="entry name" value="OS11G0201299 PROTEIN"/>
    <property type="match status" value="1"/>
</dbReference>
<keyword evidence="4" id="KW-1185">Reference proteome</keyword>
<dbReference type="EMBL" id="JACEFO010000402">
    <property type="protein sequence ID" value="KAF8772396.1"/>
    <property type="molecule type" value="Genomic_DNA"/>
</dbReference>
<comment type="caution">
    <text evidence="3">The sequence shown here is derived from an EMBL/GenBank/DDBJ whole genome shotgun (WGS) entry which is preliminary data.</text>
</comment>
<name>A0A835FQZ7_9POAL</name>
<dbReference type="PROSITE" id="PS50181">
    <property type="entry name" value="FBOX"/>
    <property type="match status" value="1"/>
</dbReference>
<feature type="region of interest" description="Disordered" evidence="1">
    <location>
        <begin position="1"/>
        <end position="26"/>
    </location>
</feature>
<dbReference type="Pfam" id="PF00646">
    <property type="entry name" value="F-box"/>
    <property type="match status" value="1"/>
</dbReference>
<dbReference type="AlphaFoldDB" id="A0A835FQZ7"/>
<dbReference type="PANTHER" id="PTHR34223:SF99">
    <property type="entry name" value="OS04G0440200 PROTEIN"/>
    <property type="match status" value="1"/>
</dbReference>
<dbReference type="InterPro" id="IPR036047">
    <property type="entry name" value="F-box-like_dom_sf"/>
</dbReference>
<sequence>MDTEPDRSPSIAMDMETPAASSDGDHGHEVVVDRLSALPDLVLRNVLSCLTSLQAARTSVLSRRWRHLWRAVPCIDIDQREFFQFQASHPPITAGLNATWIRWFVDEIRKKKGLLPPAVDRWDRFEDFADRMSLLRHDASSPLEAFRLRVACDEFHAAHKWIRRGLSHRPAALHVRCDNDTAAAAAAGGDDTGRGWPRFPTAHAAGAFTNRLRTLRFSGLTLTRDFSTALATDFPVLEDMDLHDCRYEFSRLASASLKKLSIEYHHGRRAYSNVADELVLATPRVVTLRVLGDYAHAPPVALELETPHVAEATLMHRAGDLGVLRSLRDATSLKLFCFSTAALLDDGEGQEEEA</sequence>
<feature type="domain" description="F-box" evidence="2">
    <location>
        <begin position="32"/>
        <end position="68"/>
    </location>
</feature>
<evidence type="ECO:0000259" key="2">
    <source>
        <dbReference type="PROSITE" id="PS50181"/>
    </source>
</evidence>
<reference evidence="3" key="1">
    <citation type="submission" date="2020-07" db="EMBL/GenBank/DDBJ databases">
        <title>Genome sequence and genetic diversity analysis of an under-domesticated orphan crop, white fonio (Digitaria exilis).</title>
        <authorList>
            <person name="Bennetzen J.L."/>
            <person name="Chen S."/>
            <person name="Ma X."/>
            <person name="Wang X."/>
            <person name="Yssel A.E.J."/>
            <person name="Chaluvadi S.R."/>
            <person name="Johnson M."/>
            <person name="Gangashetty P."/>
            <person name="Hamidou F."/>
            <person name="Sanogo M.D."/>
            <person name="Zwaenepoel A."/>
            <person name="Wallace J."/>
            <person name="Van De Peer Y."/>
            <person name="Van Deynze A."/>
        </authorList>
    </citation>
    <scope>NUCLEOTIDE SEQUENCE</scope>
    <source>
        <tissue evidence="3">Leaves</tissue>
    </source>
</reference>
<dbReference type="InterPro" id="IPR053197">
    <property type="entry name" value="F-box_SCFL_complex_component"/>
</dbReference>
<dbReference type="SUPFAM" id="SSF81383">
    <property type="entry name" value="F-box domain"/>
    <property type="match status" value="1"/>
</dbReference>
<gene>
    <name evidence="3" type="ORF">HU200_005800</name>
</gene>
<evidence type="ECO:0000313" key="4">
    <source>
        <dbReference type="Proteomes" id="UP000636709"/>
    </source>
</evidence>
<accession>A0A835FQZ7</accession>
<dbReference type="OrthoDB" id="683431at2759"/>
<protein>
    <recommendedName>
        <fullName evidence="2">F-box domain-containing protein</fullName>
    </recommendedName>
</protein>
<proteinExistence type="predicted"/>
<dbReference type="InterPro" id="IPR001810">
    <property type="entry name" value="F-box_dom"/>
</dbReference>
<dbReference type="Proteomes" id="UP000636709">
    <property type="component" value="Unassembled WGS sequence"/>
</dbReference>
<organism evidence="3 4">
    <name type="scientific">Digitaria exilis</name>
    <dbReference type="NCBI Taxonomy" id="1010633"/>
    <lineage>
        <taxon>Eukaryota</taxon>
        <taxon>Viridiplantae</taxon>
        <taxon>Streptophyta</taxon>
        <taxon>Embryophyta</taxon>
        <taxon>Tracheophyta</taxon>
        <taxon>Spermatophyta</taxon>
        <taxon>Magnoliopsida</taxon>
        <taxon>Liliopsida</taxon>
        <taxon>Poales</taxon>
        <taxon>Poaceae</taxon>
        <taxon>PACMAD clade</taxon>
        <taxon>Panicoideae</taxon>
        <taxon>Panicodae</taxon>
        <taxon>Paniceae</taxon>
        <taxon>Anthephorinae</taxon>
        <taxon>Digitaria</taxon>
    </lineage>
</organism>